<dbReference type="SUPFAM" id="SSF56091">
    <property type="entry name" value="DNA ligase/mRNA capping enzyme, catalytic domain"/>
    <property type="match status" value="1"/>
</dbReference>
<dbReference type="Gene3D" id="3.30.470.30">
    <property type="entry name" value="DNA ligase/mRNA capping enzyme"/>
    <property type="match status" value="1"/>
</dbReference>
<reference evidence="11" key="1">
    <citation type="submission" date="2019-07" db="EMBL/GenBank/DDBJ databases">
        <title>Hyphodiscus hymeniophilus genome sequencing and assembly.</title>
        <authorList>
            <person name="Kramer G."/>
            <person name="Nodwell J."/>
        </authorList>
    </citation>
    <scope>NUCLEOTIDE SEQUENCE</scope>
    <source>
        <strain evidence="11">ATCC 34498</strain>
    </source>
</reference>
<dbReference type="EC" id="6.5.1.1" evidence="7"/>
<dbReference type="FunFam" id="2.40.50.140:FF:000062">
    <property type="entry name" value="DNA ligase"/>
    <property type="match status" value="1"/>
</dbReference>
<protein>
    <recommendedName>
        <fullName evidence="7">DNA ligase</fullName>
        <ecNumber evidence="7">6.5.1.1</ecNumber>
    </recommendedName>
</protein>
<feature type="compositionally biased region" description="Polar residues" evidence="9">
    <location>
        <begin position="131"/>
        <end position="150"/>
    </location>
</feature>
<accession>A0A9P7AVB0</accession>
<evidence type="ECO:0000256" key="4">
    <source>
        <dbReference type="ARBA" id="ARBA00022741"/>
    </source>
</evidence>
<evidence type="ECO:0000256" key="9">
    <source>
        <dbReference type="SAM" id="MobiDB-lite"/>
    </source>
</evidence>
<dbReference type="GO" id="GO:0071897">
    <property type="term" value="P:DNA biosynthetic process"/>
    <property type="evidence" value="ECO:0007669"/>
    <property type="project" value="InterPro"/>
</dbReference>
<comment type="caution">
    <text evidence="11">The sequence shown here is derived from an EMBL/GenBank/DDBJ whole genome shotgun (WGS) entry which is preliminary data.</text>
</comment>
<keyword evidence="7" id="KW-0227">DNA damage</keyword>
<dbReference type="AlphaFoldDB" id="A0A9P7AVB0"/>
<dbReference type="Gene3D" id="1.10.3260.10">
    <property type="entry name" value="DNA ligase, ATP-dependent, N-terminal domain"/>
    <property type="match status" value="1"/>
</dbReference>
<evidence type="ECO:0000256" key="2">
    <source>
        <dbReference type="ARBA" id="ARBA00022598"/>
    </source>
</evidence>
<dbReference type="InterPro" id="IPR012340">
    <property type="entry name" value="NA-bd_OB-fold"/>
</dbReference>
<dbReference type="PANTHER" id="PTHR45674:SF9">
    <property type="entry name" value="DNA LIGASE 3"/>
    <property type="match status" value="1"/>
</dbReference>
<dbReference type="FunFam" id="1.10.3260.10:FF:000004">
    <property type="entry name" value="DNA ligase"/>
    <property type="match status" value="1"/>
</dbReference>
<dbReference type="InterPro" id="IPR036599">
    <property type="entry name" value="DNA_ligase_N_sf"/>
</dbReference>
<evidence type="ECO:0000256" key="7">
    <source>
        <dbReference type="RuleBase" id="RU000617"/>
    </source>
</evidence>
<dbReference type="InterPro" id="IPR000977">
    <property type="entry name" value="DNA_ligase_ATP-dep"/>
</dbReference>
<comment type="similarity">
    <text evidence="1 8">Belongs to the ATP-dependent DNA ligase family.</text>
</comment>
<evidence type="ECO:0000313" key="11">
    <source>
        <dbReference type="EMBL" id="KAG0647176.1"/>
    </source>
</evidence>
<proteinExistence type="inferred from homology"/>
<evidence type="ECO:0000256" key="5">
    <source>
        <dbReference type="ARBA" id="ARBA00022840"/>
    </source>
</evidence>
<evidence type="ECO:0000313" key="12">
    <source>
        <dbReference type="Proteomes" id="UP000785200"/>
    </source>
</evidence>
<feature type="domain" description="ATP-dependent DNA ligase family profile" evidence="10">
    <location>
        <begin position="544"/>
        <end position="732"/>
    </location>
</feature>
<evidence type="ECO:0000256" key="3">
    <source>
        <dbReference type="ARBA" id="ARBA00022705"/>
    </source>
</evidence>
<dbReference type="GO" id="GO:0006281">
    <property type="term" value="P:DNA repair"/>
    <property type="evidence" value="ECO:0007669"/>
    <property type="project" value="UniProtKB-KW"/>
</dbReference>
<dbReference type="GO" id="GO:0003677">
    <property type="term" value="F:DNA binding"/>
    <property type="evidence" value="ECO:0007669"/>
    <property type="project" value="InterPro"/>
</dbReference>
<dbReference type="NCBIfam" id="TIGR00574">
    <property type="entry name" value="dnl1"/>
    <property type="match status" value="1"/>
</dbReference>
<keyword evidence="4 7" id="KW-0547">Nucleotide-binding</keyword>
<dbReference type="CDD" id="cd07969">
    <property type="entry name" value="OBF_DNA_ligase_I"/>
    <property type="match status" value="1"/>
</dbReference>
<dbReference type="PROSITE" id="PS00697">
    <property type="entry name" value="DNA_LIGASE_A1"/>
    <property type="match status" value="1"/>
</dbReference>
<dbReference type="GO" id="GO:0006273">
    <property type="term" value="P:lagging strand elongation"/>
    <property type="evidence" value="ECO:0007669"/>
    <property type="project" value="TreeGrafter"/>
</dbReference>
<evidence type="ECO:0000256" key="8">
    <source>
        <dbReference type="RuleBase" id="RU004196"/>
    </source>
</evidence>
<dbReference type="PANTHER" id="PTHR45674">
    <property type="entry name" value="DNA LIGASE 1/3 FAMILY MEMBER"/>
    <property type="match status" value="1"/>
</dbReference>
<keyword evidence="5 7" id="KW-0067">ATP-binding</keyword>
<evidence type="ECO:0000256" key="6">
    <source>
        <dbReference type="ARBA" id="ARBA00034003"/>
    </source>
</evidence>
<keyword evidence="3" id="KW-0235">DNA replication</keyword>
<evidence type="ECO:0000256" key="1">
    <source>
        <dbReference type="ARBA" id="ARBA00007572"/>
    </source>
</evidence>
<gene>
    <name evidence="11" type="ORF">D0Z07_7284</name>
</gene>
<feature type="region of interest" description="Disordered" evidence="9">
    <location>
        <begin position="1"/>
        <end position="152"/>
    </location>
</feature>
<dbReference type="CDD" id="cd07900">
    <property type="entry name" value="Adenylation_DNA_ligase_I_Euk"/>
    <property type="match status" value="1"/>
</dbReference>
<dbReference type="GO" id="GO:0005524">
    <property type="term" value="F:ATP binding"/>
    <property type="evidence" value="ECO:0007669"/>
    <property type="project" value="UniProtKB-KW"/>
</dbReference>
<feature type="compositionally biased region" description="Basic and acidic residues" evidence="9">
    <location>
        <begin position="99"/>
        <end position="121"/>
    </location>
</feature>
<dbReference type="FunFam" id="3.30.470.30:FF:000018">
    <property type="entry name" value="DNA ligase"/>
    <property type="match status" value="1"/>
</dbReference>
<dbReference type="InterPro" id="IPR016059">
    <property type="entry name" value="DNA_ligase_ATP-dep_CS"/>
</dbReference>
<dbReference type="Gene3D" id="2.40.50.140">
    <property type="entry name" value="Nucleic acid-binding proteins"/>
    <property type="match status" value="1"/>
</dbReference>
<dbReference type="InterPro" id="IPR012308">
    <property type="entry name" value="DNA_ligase_ATP-dep_N"/>
</dbReference>
<dbReference type="InterPro" id="IPR012310">
    <property type="entry name" value="DNA_ligase_ATP-dep_cent"/>
</dbReference>
<dbReference type="InterPro" id="IPR012309">
    <property type="entry name" value="DNA_ligase_ATP-dep_C"/>
</dbReference>
<dbReference type="SUPFAM" id="SSF50249">
    <property type="entry name" value="Nucleic acid-binding proteins"/>
    <property type="match status" value="1"/>
</dbReference>
<dbReference type="EMBL" id="VNKQ01000013">
    <property type="protein sequence ID" value="KAG0647176.1"/>
    <property type="molecule type" value="Genomic_DNA"/>
</dbReference>
<keyword evidence="2 7" id="KW-0436">Ligase</keyword>
<dbReference type="GO" id="GO:0005634">
    <property type="term" value="C:nucleus"/>
    <property type="evidence" value="ECO:0007669"/>
    <property type="project" value="TreeGrafter"/>
</dbReference>
<feature type="compositionally biased region" description="Polar residues" evidence="9">
    <location>
        <begin position="34"/>
        <end position="57"/>
    </location>
</feature>
<comment type="catalytic activity">
    <reaction evidence="6 7">
        <text>ATP + (deoxyribonucleotide)n-3'-hydroxyl + 5'-phospho-(deoxyribonucleotide)m = (deoxyribonucleotide)n+m + AMP + diphosphate.</text>
        <dbReference type="EC" id="6.5.1.1"/>
    </reaction>
</comment>
<keyword evidence="7" id="KW-0234">DNA repair</keyword>
<name>A0A9P7AVB0_9HELO</name>
<dbReference type="Proteomes" id="UP000785200">
    <property type="component" value="Unassembled WGS sequence"/>
</dbReference>
<dbReference type="Pfam" id="PF01068">
    <property type="entry name" value="DNA_ligase_A_M"/>
    <property type="match status" value="1"/>
</dbReference>
<evidence type="ECO:0000259" key="10">
    <source>
        <dbReference type="PROSITE" id="PS50160"/>
    </source>
</evidence>
<dbReference type="Pfam" id="PF04679">
    <property type="entry name" value="DNA_ligase_A_C"/>
    <property type="match status" value="1"/>
</dbReference>
<dbReference type="SUPFAM" id="SSF117018">
    <property type="entry name" value="ATP-dependent DNA ligase DNA-binding domain"/>
    <property type="match status" value="1"/>
</dbReference>
<sequence>MGTPAKRRKLNDTPKSSPVASRNLDFFFGKQRQDVSSQPTNGGQDAQGSSEQSNSTDAELARRLQAEWDQEATGDARGTPANGGIDECGETAGSAGDINKGKDWIDADANKSERATSHVETEPQPVETKGKNTLSLQSAASEEDTITSSIPFDESPLTFLPSQYVPKLQSHWAAEGGNASYAILTRCFVLVNSTQSRIKIVDTLVNLLRVIIEGDPTNLLPTVWLATNSLSPPYISLELGLGGSAISKALKQVCGLDGKALKALYDKLGDAGDVAFEAKKKQSFTLRKPKPLTIKGVYQALVKIASTQGTGSGEIKQSVVNRLLQDARGAEESRYIVRTLCQHLRIGAVKTTMLIALSRAFQLSGPPHSDFTLKSQAELSKLKKEDLAEIWSKGEEIVKACFAKRPNYNDLIPVLLEIGVCDELLIRCGLSLHIPLRPMLGSITRDLSEMLTKLQGRDFSCEYKYDGQRAQVHCDEQGKVTIFSRHLELMTDKYPDLVALIPKIRGDGVGSFIMEGEVVAVDQESGELKTFQTLSNRARKDVAIGSVKVSVCLFAFDLMFLNGEPLLDRPFRERRELLRSLFTEVPNHFTWVKSIDATSQDSETVLEFFKSATDIKCEGIMVKILDNLPNPNLKVKDHGADSIAVEDLSVKGTTKPSKGKRKTTADKDIEKKTRRKALLSTYEPDKRLDSWLKVKKDYSTTFDTLDLIPIAGWHGQGRKAAFWSPILLAVRNPETGSLEAVCKCISGFTDAFYKENKAFYDKDDGINVLGKKPGYVEYEGGYPDVWFEPKEVWEMAFADITLSPVYTAAIGLVSEERGLSLRFPRFLKKRADKSIDEASTNEFLAGLWRKQETKTPIADEGQEKEDEDEY</sequence>
<dbReference type="PROSITE" id="PS50160">
    <property type="entry name" value="DNA_LIGASE_A3"/>
    <property type="match status" value="1"/>
</dbReference>
<dbReference type="Pfam" id="PF04675">
    <property type="entry name" value="DNA_ligase_A_N"/>
    <property type="match status" value="1"/>
</dbReference>
<organism evidence="11 12">
    <name type="scientific">Hyphodiscus hymeniophilus</name>
    <dbReference type="NCBI Taxonomy" id="353542"/>
    <lineage>
        <taxon>Eukaryota</taxon>
        <taxon>Fungi</taxon>
        <taxon>Dikarya</taxon>
        <taxon>Ascomycota</taxon>
        <taxon>Pezizomycotina</taxon>
        <taxon>Leotiomycetes</taxon>
        <taxon>Helotiales</taxon>
        <taxon>Hyphodiscaceae</taxon>
        <taxon>Hyphodiscus</taxon>
    </lineage>
</organism>
<dbReference type="GO" id="GO:0003910">
    <property type="term" value="F:DNA ligase (ATP) activity"/>
    <property type="evidence" value="ECO:0007669"/>
    <property type="project" value="UniProtKB-EC"/>
</dbReference>
<keyword evidence="12" id="KW-1185">Reference proteome</keyword>
<dbReference type="GO" id="GO:0006310">
    <property type="term" value="P:DNA recombination"/>
    <property type="evidence" value="ECO:0007669"/>
    <property type="project" value="UniProtKB-KW"/>
</dbReference>
<dbReference type="InterPro" id="IPR050191">
    <property type="entry name" value="ATP-dep_DNA_ligase"/>
</dbReference>
<keyword evidence="7" id="KW-0233">DNA recombination</keyword>
<dbReference type="OrthoDB" id="206088at2759"/>